<dbReference type="InterPro" id="IPR036188">
    <property type="entry name" value="FAD/NAD-bd_sf"/>
</dbReference>
<dbReference type="AlphaFoldDB" id="A0ABD6C8C5"/>
<feature type="domain" description="FAD/NAD(P)-binding" evidence="6">
    <location>
        <begin position="1"/>
        <end position="292"/>
    </location>
</feature>
<dbReference type="PANTHER" id="PTHR42913">
    <property type="entry name" value="APOPTOSIS-INDUCING FACTOR 1"/>
    <property type="match status" value="1"/>
</dbReference>
<evidence type="ECO:0000313" key="8">
    <source>
        <dbReference type="Proteomes" id="UP001597119"/>
    </source>
</evidence>
<comment type="caution">
    <text evidence="7">The sequence shown here is derived from an EMBL/GenBank/DDBJ whole genome shotgun (WGS) entry which is preliminary data.</text>
</comment>
<dbReference type="RefSeq" id="WP_379813795.1">
    <property type="nucleotide sequence ID" value="NZ_JBHUDJ010000002.1"/>
</dbReference>
<evidence type="ECO:0000256" key="5">
    <source>
        <dbReference type="ARBA" id="ARBA00023002"/>
    </source>
</evidence>
<keyword evidence="4" id="KW-0274">FAD</keyword>
<dbReference type="EC" id="1.6.5.-" evidence="7"/>
<evidence type="ECO:0000259" key="6">
    <source>
        <dbReference type="Pfam" id="PF07992"/>
    </source>
</evidence>
<dbReference type="GO" id="GO:0016491">
    <property type="term" value="F:oxidoreductase activity"/>
    <property type="evidence" value="ECO:0007669"/>
    <property type="project" value="UniProtKB-KW"/>
</dbReference>
<dbReference type="InterPro" id="IPR051169">
    <property type="entry name" value="NADH-Q_oxidoreductase"/>
</dbReference>
<dbReference type="Proteomes" id="UP001597119">
    <property type="component" value="Unassembled WGS sequence"/>
</dbReference>
<dbReference type="Pfam" id="PF07992">
    <property type="entry name" value="Pyr_redox_2"/>
    <property type="match status" value="1"/>
</dbReference>
<keyword evidence="8" id="KW-1185">Reference proteome</keyword>
<dbReference type="EMBL" id="JBHUDJ010000002">
    <property type="protein sequence ID" value="MFD1586068.1"/>
    <property type="molecule type" value="Genomic_DNA"/>
</dbReference>
<proteinExistence type="inferred from homology"/>
<evidence type="ECO:0000256" key="4">
    <source>
        <dbReference type="ARBA" id="ARBA00022827"/>
    </source>
</evidence>
<comment type="similarity">
    <text evidence="2">Belongs to the NADH dehydrogenase family.</text>
</comment>
<evidence type="ECO:0000256" key="3">
    <source>
        <dbReference type="ARBA" id="ARBA00022630"/>
    </source>
</evidence>
<dbReference type="Gene3D" id="3.50.50.100">
    <property type="match status" value="1"/>
</dbReference>
<comment type="cofactor">
    <cofactor evidence="1">
        <name>FAD</name>
        <dbReference type="ChEBI" id="CHEBI:57692"/>
    </cofactor>
</comment>
<evidence type="ECO:0000256" key="2">
    <source>
        <dbReference type="ARBA" id="ARBA00005272"/>
    </source>
</evidence>
<name>A0ABD6C8C5_9EURY</name>
<dbReference type="PANTHER" id="PTHR42913:SF3">
    <property type="entry name" value="64 KDA MITOCHONDRIAL NADH DEHYDROGENASE (EUROFUNG)"/>
    <property type="match status" value="1"/>
</dbReference>
<reference evidence="7 8" key="1">
    <citation type="journal article" date="2019" name="Int. J. Syst. Evol. Microbiol.">
        <title>The Global Catalogue of Microorganisms (GCM) 10K type strain sequencing project: providing services to taxonomists for standard genome sequencing and annotation.</title>
        <authorList>
            <consortium name="The Broad Institute Genomics Platform"/>
            <consortium name="The Broad Institute Genome Sequencing Center for Infectious Disease"/>
            <person name="Wu L."/>
            <person name="Ma J."/>
        </authorList>
    </citation>
    <scope>NUCLEOTIDE SEQUENCE [LARGE SCALE GENOMIC DNA]</scope>
    <source>
        <strain evidence="7 8">CGMCC 1.12125</strain>
    </source>
</reference>
<protein>
    <submittedName>
        <fullName evidence="7">NAD(P)/FAD-dependent oxidoreductase</fullName>
        <ecNumber evidence="7">1.6.5.-</ecNumber>
    </submittedName>
</protein>
<evidence type="ECO:0000313" key="7">
    <source>
        <dbReference type="EMBL" id="MFD1586068.1"/>
    </source>
</evidence>
<evidence type="ECO:0000256" key="1">
    <source>
        <dbReference type="ARBA" id="ARBA00001974"/>
    </source>
</evidence>
<sequence length="470" mass="48690">MRVAVFGAGYAGLTVARRLERHAPDDVELVVVDESESHLVQHELHRVVRRPSLADTITVPLSAVLSEAEVRQARVTGIDADDGVATLAPVDGDGETTLEYDVGAVCLGAETAFYDLPGVEDHATPLKRLADARKIHDDTLTAAGGHAVVGGAGLSGVQVAGELAALSAAEGLDLDVTVVERSDSVASGFDPAFRTALRQELDARDVTVETGVGVKRADEDAVHLADGRTLPADVFVWTGGIHGPAAFEGDRPRVESDLQVSDSTFVVGDAGKSDGDDGTTAPASAQTAIRQARVTAKNVRQRIEEATDDSTESDGADDELATYEYDSLGWVVSVGDGAVAQVGPAVLSGEPARAAKAVIGAGHLSSVGALGDAADLVAEEFGWPTHESVVSLGDLPIKQVPTDPGSPSELQSTLGATGLALADAFAPSDAVDLTFVTRLADRRYPGSPVNLLERSVVSPLSLFGSQDENR</sequence>
<dbReference type="SUPFAM" id="SSF51905">
    <property type="entry name" value="FAD/NAD(P)-binding domain"/>
    <property type="match status" value="1"/>
</dbReference>
<keyword evidence="5 7" id="KW-0560">Oxidoreductase</keyword>
<accession>A0ABD6C8C5</accession>
<organism evidence="7 8">
    <name type="scientific">Halorientalis brevis</name>
    <dbReference type="NCBI Taxonomy" id="1126241"/>
    <lineage>
        <taxon>Archaea</taxon>
        <taxon>Methanobacteriati</taxon>
        <taxon>Methanobacteriota</taxon>
        <taxon>Stenosarchaea group</taxon>
        <taxon>Halobacteria</taxon>
        <taxon>Halobacteriales</taxon>
        <taxon>Haloarculaceae</taxon>
        <taxon>Halorientalis</taxon>
    </lineage>
</organism>
<keyword evidence="3" id="KW-0285">Flavoprotein</keyword>
<dbReference type="InterPro" id="IPR023753">
    <property type="entry name" value="FAD/NAD-binding_dom"/>
</dbReference>
<gene>
    <name evidence="7" type="ORF">ACFR9U_03670</name>
</gene>